<reference evidence="9 10" key="1">
    <citation type="submission" date="2010-09" db="EMBL/GenBank/DDBJ databases">
        <authorList>
            <person name="Durkin A.S."/>
            <person name="Madupu R."/>
            <person name="Torralba M."/>
            <person name="Gillis M."/>
            <person name="Methe B."/>
            <person name="Sutton G."/>
            <person name="Nelson K.E."/>
        </authorList>
    </citation>
    <scope>NUCLEOTIDE SEQUENCE [LARGE SCALE GENOMIC DNA]</scope>
    <source>
        <strain evidence="9 10">LactinV 01V1-a</strain>
    </source>
</reference>
<evidence type="ECO:0000256" key="3">
    <source>
        <dbReference type="ARBA" id="ARBA00022475"/>
    </source>
</evidence>
<proteinExistence type="inferred from homology"/>
<dbReference type="AlphaFoldDB" id="E1NUL4"/>
<evidence type="ECO:0000256" key="7">
    <source>
        <dbReference type="SAM" id="Phobius"/>
    </source>
</evidence>
<keyword evidence="3" id="KW-1003">Cell membrane</keyword>
<evidence type="ECO:0000256" key="4">
    <source>
        <dbReference type="ARBA" id="ARBA00022692"/>
    </source>
</evidence>
<keyword evidence="4 7" id="KW-0812">Transmembrane</keyword>
<feature type="transmembrane region" description="Helical" evidence="7">
    <location>
        <begin position="150"/>
        <end position="173"/>
    </location>
</feature>
<evidence type="ECO:0000259" key="8">
    <source>
        <dbReference type="Pfam" id="PF00482"/>
    </source>
</evidence>
<evidence type="ECO:0000256" key="1">
    <source>
        <dbReference type="ARBA" id="ARBA00004651"/>
    </source>
</evidence>
<dbReference type="GO" id="GO:0005886">
    <property type="term" value="C:plasma membrane"/>
    <property type="evidence" value="ECO:0007669"/>
    <property type="project" value="UniProtKB-SubCell"/>
</dbReference>
<keyword evidence="6 7" id="KW-0472">Membrane</keyword>
<organism evidence="9 10">
    <name type="scientific">Lactobacillus iners LactinV 01V1-a</name>
    <dbReference type="NCBI Taxonomy" id="879297"/>
    <lineage>
        <taxon>Bacteria</taxon>
        <taxon>Bacillati</taxon>
        <taxon>Bacillota</taxon>
        <taxon>Bacilli</taxon>
        <taxon>Lactobacillales</taxon>
        <taxon>Lactobacillaceae</taxon>
        <taxon>Lactobacillus</taxon>
    </lineage>
</organism>
<gene>
    <name evidence="9" type="ORF">HMPREF9211_0880</name>
</gene>
<dbReference type="Pfam" id="PF00482">
    <property type="entry name" value="T2SSF"/>
    <property type="match status" value="2"/>
</dbReference>
<feature type="transmembrane region" description="Helical" evidence="7">
    <location>
        <begin position="194"/>
        <end position="215"/>
    </location>
</feature>
<evidence type="ECO:0000256" key="5">
    <source>
        <dbReference type="ARBA" id="ARBA00022989"/>
    </source>
</evidence>
<comment type="subcellular location">
    <subcellularLocation>
        <location evidence="1">Cell membrane</location>
        <topology evidence="1">Multi-pass membrane protein</topology>
    </subcellularLocation>
</comment>
<comment type="similarity">
    <text evidence="2">Belongs to the GSP F family.</text>
</comment>
<accession>E1NUL4</accession>
<evidence type="ECO:0000313" key="9">
    <source>
        <dbReference type="EMBL" id="EFO70211.1"/>
    </source>
</evidence>
<evidence type="ECO:0000256" key="2">
    <source>
        <dbReference type="ARBA" id="ARBA00005745"/>
    </source>
</evidence>
<name>E1NUL4_9LACO</name>
<evidence type="ECO:0000313" key="10">
    <source>
        <dbReference type="Proteomes" id="UP000003648"/>
    </source>
</evidence>
<dbReference type="PANTHER" id="PTHR30012:SF0">
    <property type="entry name" value="TYPE II SECRETION SYSTEM PROTEIN F-RELATED"/>
    <property type="match status" value="1"/>
</dbReference>
<dbReference type="EMBL" id="AEHQ01000076">
    <property type="protein sequence ID" value="EFO70211.1"/>
    <property type="molecule type" value="Genomic_DNA"/>
</dbReference>
<sequence length="332" mass="37648">MMFFKVFSKDKLNKSEQLVFLDYLQQSLNNGFSFNQSLKILPHVWNEKVNIIQKLSSNIAQGNDIGQSLVAIGFSRTIAQQISFAIKHGNLIESLSQLTKIMRLKNEQIKKIKSEMAYPAVLIVMMVSLLIAMQTFLHSELSSDSSSSDFIFAIIVSLLGIFFIGCFYVVILAKKQDYTSFKKLIHFPILGRLVKLYIHYLIVSEFAILMCNGYTLQQICNFFAHETNQSIAKTITCKMNDALISGNDIEKIIKQEEFLPDSLVLLFGVGADTKELSKKCVLLSQTLFYELNFKLGKAVVSIQPFCFILIGFCILAMYLKILMPMYASIQNI</sequence>
<protein>
    <submittedName>
        <fullName evidence="9">Bacterial type II secretion system domain protein F</fullName>
    </submittedName>
</protein>
<feature type="transmembrane region" description="Helical" evidence="7">
    <location>
        <begin position="116"/>
        <end position="138"/>
    </location>
</feature>
<feature type="domain" description="Type II secretion system protein GspF" evidence="8">
    <location>
        <begin position="205"/>
        <end position="324"/>
    </location>
</feature>
<dbReference type="InterPro" id="IPR003004">
    <property type="entry name" value="GspF/PilC"/>
</dbReference>
<dbReference type="PANTHER" id="PTHR30012">
    <property type="entry name" value="GENERAL SECRETION PATHWAY PROTEIN"/>
    <property type="match status" value="1"/>
</dbReference>
<feature type="domain" description="Type II secretion system protein GspF" evidence="8">
    <location>
        <begin position="20"/>
        <end position="136"/>
    </location>
</feature>
<dbReference type="InterPro" id="IPR042094">
    <property type="entry name" value="T2SS_GspF_sf"/>
</dbReference>
<dbReference type="Gene3D" id="1.20.81.30">
    <property type="entry name" value="Type II secretion system (T2SS), domain F"/>
    <property type="match status" value="2"/>
</dbReference>
<keyword evidence="5 7" id="KW-1133">Transmembrane helix</keyword>
<feature type="transmembrane region" description="Helical" evidence="7">
    <location>
        <begin position="298"/>
        <end position="319"/>
    </location>
</feature>
<dbReference type="Proteomes" id="UP000003648">
    <property type="component" value="Unassembled WGS sequence"/>
</dbReference>
<evidence type="ECO:0000256" key="6">
    <source>
        <dbReference type="ARBA" id="ARBA00023136"/>
    </source>
</evidence>
<comment type="caution">
    <text evidence="9">The sequence shown here is derived from an EMBL/GenBank/DDBJ whole genome shotgun (WGS) entry which is preliminary data.</text>
</comment>
<dbReference type="InterPro" id="IPR018076">
    <property type="entry name" value="T2SS_GspF_dom"/>
</dbReference>